<dbReference type="GO" id="GO:0016567">
    <property type="term" value="P:protein ubiquitination"/>
    <property type="evidence" value="ECO:0007669"/>
    <property type="project" value="InterPro"/>
</dbReference>
<dbReference type="AlphaFoldDB" id="A0AA41VD00"/>
<keyword evidence="7" id="KW-0479">Metal-binding</keyword>
<dbReference type="CDD" id="cd22582">
    <property type="entry name" value="BRcat_RBR_unk"/>
    <property type="match status" value="1"/>
</dbReference>
<evidence type="ECO:0000256" key="6">
    <source>
        <dbReference type="ARBA" id="ARBA00022679"/>
    </source>
</evidence>
<protein>
    <recommendedName>
        <fullName evidence="5">RBR-type E3 ubiquitin transferase</fullName>
        <ecNumber evidence="5">2.3.2.31</ecNumber>
    </recommendedName>
</protein>
<comment type="caution">
    <text evidence="15">The sequence shown here is derived from an EMBL/GenBank/DDBJ whole genome shotgun (WGS) entry which is preliminary data.</text>
</comment>
<dbReference type="PANTHER" id="PTHR11685">
    <property type="entry name" value="RBR FAMILY RING FINGER AND IBR DOMAIN-CONTAINING"/>
    <property type="match status" value="1"/>
</dbReference>
<evidence type="ECO:0000256" key="9">
    <source>
        <dbReference type="ARBA" id="ARBA00022771"/>
    </source>
</evidence>
<evidence type="ECO:0000256" key="4">
    <source>
        <dbReference type="ARBA" id="ARBA00005884"/>
    </source>
</evidence>
<dbReference type="PROSITE" id="PS51873">
    <property type="entry name" value="TRIAD"/>
    <property type="match status" value="1"/>
</dbReference>
<comment type="similarity">
    <text evidence="4">Belongs to the RBR family. Ariadne subfamily.</text>
</comment>
<dbReference type="CDD" id="cd22584">
    <property type="entry name" value="Rcat_RBR_unk"/>
    <property type="match status" value="1"/>
</dbReference>
<evidence type="ECO:0000256" key="8">
    <source>
        <dbReference type="ARBA" id="ARBA00022737"/>
    </source>
</evidence>
<dbReference type="Pfam" id="PF01485">
    <property type="entry name" value="IBR"/>
    <property type="match status" value="2"/>
</dbReference>
<gene>
    <name evidence="15" type="ORF">MKW94_012367</name>
</gene>
<keyword evidence="11" id="KW-0862">Zinc</keyword>
<evidence type="ECO:0000256" key="10">
    <source>
        <dbReference type="ARBA" id="ARBA00022786"/>
    </source>
</evidence>
<keyword evidence="6" id="KW-0808">Transferase</keyword>
<dbReference type="Proteomes" id="UP001177140">
    <property type="component" value="Unassembled WGS sequence"/>
</dbReference>
<dbReference type="GO" id="GO:0061630">
    <property type="term" value="F:ubiquitin protein ligase activity"/>
    <property type="evidence" value="ECO:0007669"/>
    <property type="project" value="UniProtKB-EC"/>
</dbReference>
<dbReference type="InterPro" id="IPR002867">
    <property type="entry name" value="IBR_dom"/>
</dbReference>
<evidence type="ECO:0000313" key="16">
    <source>
        <dbReference type="Proteomes" id="UP001177140"/>
    </source>
</evidence>
<dbReference type="Gene3D" id="3.30.40.10">
    <property type="entry name" value="Zinc/RING finger domain, C3HC4 (zinc finger)"/>
    <property type="match status" value="1"/>
</dbReference>
<dbReference type="Gene3D" id="1.20.120.1750">
    <property type="match status" value="1"/>
</dbReference>
<evidence type="ECO:0000256" key="12">
    <source>
        <dbReference type="PROSITE-ProRule" id="PRU00175"/>
    </source>
</evidence>
<evidence type="ECO:0000256" key="7">
    <source>
        <dbReference type="ARBA" id="ARBA00022723"/>
    </source>
</evidence>
<dbReference type="PROSITE" id="PS00518">
    <property type="entry name" value="ZF_RING_1"/>
    <property type="match status" value="1"/>
</dbReference>
<dbReference type="InterPro" id="IPR031127">
    <property type="entry name" value="E3_UB_ligase_RBR"/>
</dbReference>
<organism evidence="15 16">
    <name type="scientific">Papaver nudicaule</name>
    <name type="common">Iceland poppy</name>
    <dbReference type="NCBI Taxonomy" id="74823"/>
    <lineage>
        <taxon>Eukaryota</taxon>
        <taxon>Viridiplantae</taxon>
        <taxon>Streptophyta</taxon>
        <taxon>Embryophyta</taxon>
        <taxon>Tracheophyta</taxon>
        <taxon>Spermatophyta</taxon>
        <taxon>Magnoliopsida</taxon>
        <taxon>Ranunculales</taxon>
        <taxon>Papaveraceae</taxon>
        <taxon>Papaveroideae</taxon>
        <taxon>Papaver</taxon>
    </lineage>
</organism>
<evidence type="ECO:0000256" key="11">
    <source>
        <dbReference type="ARBA" id="ARBA00022833"/>
    </source>
</evidence>
<keyword evidence="8" id="KW-0677">Repeat</keyword>
<comment type="function">
    <text evidence="3">Might act as an E3 ubiquitin-protein ligase, or as part of E3 complex, which accepts ubiquitin from specific E2 ubiquitin-conjugating enzymes and then transfers it to substrates.</text>
</comment>
<keyword evidence="16" id="KW-1185">Reference proteome</keyword>
<evidence type="ECO:0000259" key="13">
    <source>
        <dbReference type="PROSITE" id="PS50089"/>
    </source>
</evidence>
<dbReference type="InterPro" id="IPR017907">
    <property type="entry name" value="Znf_RING_CS"/>
</dbReference>
<comment type="catalytic activity">
    <reaction evidence="1">
        <text>[E2 ubiquitin-conjugating enzyme]-S-ubiquitinyl-L-cysteine + [acceptor protein]-L-lysine = [E2 ubiquitin-conjugating enzyme]-L-cysteine + [acceptor protein]-N(6)-ubiquitinyl-L-lysine.</text>
        <dbReference type="EC" id="2.3.2.31"/>
    </reaction>
</comment>
<evidence type="ECO:0000313" key="15">
    <source>
        <dbReference type="EMBL" id="MCL7038973.1"/>
    </source>
</evidence>
<accession>A0AA41VD00</accession>
<feature type="domain" description="RING-type" evidence="14">
    <location>
        <begin position="69"/>
        <end position="277"/>
    </location>
</feature>
<dbReference type="InterPro" id="IPR001841">
    <property type="entry name" value="Znf_RING"/>
</dbReference>
<keyword evidence="10" id="KW-0833">Ubl conjugation pathway</keyword>
<comment type="cofactor">
    <cofactor evidence="2">
        <name>Zn(2+)</name>
        <dbReference type="ChEBI" id="CHEBI:29105"/>
    </cofactor>
</comment>
<evidence type="ECO:0000259" key="14">
    <source>
        <dbReference type="PROSITE" id="PS51873"/>
    </source>
</evidence>
<dbReference type="PROSITE" id="PS50089">
    <property type="entry name" value="ZF_RING_2"/>
    <property type="match status" value="1"/>
</dbReference>
<evidence type="ECO:0000256" key="1">
    <source>
        <dbReference type="ARBA" id="ARBA00001798"/>
    </source>
</evidence>
<keyword evidence="9 12" id="KW-0863">Zinc-finger</keyword>
<dbReference type="Pfam" id="PF13923">
    <property type="entry name" value="zf-C3HC4_2"/>
    <property type="match status" value="1"/>
</dbReference>
<name>A0AA41VD00_PAPNU</name>
<evidence type="ECO:0000256" key="3">
    <source>
        <dbReference type="ARBA" id="ARBA00003976"/>
    </source>
</evidence>
<evidence type="ECO:0000256" key="2">
    <source>
        <dbReference type="ARBA" id="ARBA00001947"/>
    </source>
</evidence>
<dbReference type="SUPFAM" id="SSF57850">
    <property type="entry name" value="RING/U-box"/>
    <property type="match status" value="3"/>
</dbReference>
<proteinExistence type="inferred from homology"/>
<dbReference type="EC" id="2.3.2.31" evidence="5"/>
<dbReference type="GO" id="GO:0008270">
    <property type="term" value="F:zinc ion binding"/>
    <property type="evidence" value="ECO:0007669"/>
    <property type="project" value="UniProtKB-KW"/>
</dbReference>
<reference evidence="15" key="1">
    <citation type="submission" date="2022-03" db="EMBL/GenBank/DDBJ databases">
        <title>A functionally conserved STORR gene fusion in Papaver species that diverged 16.8 million years ago.</title>
        <authorList>
            <person name="Catania T."/>
        </authorList>
    </citation>
    <scope>NUCLEOTIDE SEQUENCE</scope>
    <source>
        <strain evidence="15">S-191538</strain>
    </source>
</reference>
<evidence type="ECO:0000256" key="5">
    <source>
        <dbReference type="ARBA" id="ARBA00012251"/>
    </source>
</evidence>
<dbReference type="InterPro" id="IPR044066">
    <property type="entry name" value="TRIAD_supradom"/>
</dbReference>
<dbReference type="InterPro" id="IPR013083">
    <property type="entry name" value="Znf_RING/FYVE/PHD"/>
</dbReference>
<dbReference type="EMBL" id="JAJJMA010196224">
    <property type="protein sequence ID" value="MCL7038973.1"/>
    <property type="molecule type" value="Genomic_DNA"/>
</dbReference>
<feature type="domain" description="RING-type" evidence="13">
    <location>
        <begin position="73"/>
        <end position="118"/>
    </location>
</feature>
<sequence length="277" mass="31516">MAETSTRMETRYSIRCKKIQTRSSSKLSKNKQAFTSLVKPSRKERKPIICRTVPVTETKDKKKQNDSSNFFACEICVEKKMINEAFEIKGCGHSFCSECIVRYVASKVQENVISIGCPEMNCQGVLEPELCQSILPSEVFDRWGDALCEALILGPQKFYCPFKDCSALLVDECPGGEISESECPHCNRLFCAQCKVPWHAEITCADFQKLNADERGREDILLLNAVKKNNWQRCPGCKFYVERISGCPLIQCRCGHAFCYHCGSQRMNDHYCTVCHR</sequence>
<dbReference type="SMART" id="SM00647">
    <property type="entry name" value="IBR"/>
    <property type="match status" value="2"/>
</dbReference>
<dbReference type="FunFam" id="3.30.40.10:FF:000230">
    <property type="entry name" value="RBR-type E3 ubiquitin transferase"/>
    <property type="match status" value="1"/>
</dbReference>
<dbReference type="SMART" id="SM00184">
    <property type="entry name" value="RING"/>
    <property type="match status" value="2"/>
</dbReference>